<evidence type="ECO:0000313" key="3">
    <source>
        <dbReference type="Proteomes" id="UP000276215"/>
    </source>
</evidence>
<dbReference type="OrthoDB" id="5382815at2759"/>
<dbReference type="STRING" id="1336337.A0A3N4JKT1"/>
<evidence type="ECO:0000256" key="1">
    <source>
        <dbReference type="SAM" id="MobiDB-lite"/>
    </source>
</evidence>
<keyword evidence="3" id="KW-1185">Reference proteome</keyword>
<accession>A0A3N4JKT1</accession>
<evidence type="ECO:0000313" key="2">
    <source>
        <dbReference type="EMBL" id="RPA97887.1"/>
    </source>
</evidence>
<organism evidence="2 3">
    <name type="scientific">Choiromyces venosus 120613-1</name>
    <dbReference type="NCBI Taxonomy" id="1336337"/>
    <lineage>
        <taxon>Eukaryota</taxon>
        <taxon>Fungi</taxon>
        <taxon>Dikarya</taxon>
        <taxon>Ascomycota</taxon>
        <taxon>Pezizomycotina</taxon>
        <taxon>Pezizomycetes</taxon>
        <taxon>Pezizales</taxon>
        <taxon>Tuberaceae</taxon>
        <taxon>Choiromyces</taxon>
    </lineage>
</organism>
<feature type="region of interest" description="Disordered" evidence="1">
    <location>
        <begin position="69"/>
        <end position="92"/>
    </location>
</feature>
<dbReference type="Proteomes" id="UP000276215">
    <property type="component" value="Unassembled WGS sequence"/>
</dbReference>
<dbReference type="AlphaFoldDB" id="A0A3N4JKT1"/>
<protein>
    <submittedName>
        <fullName evidence="2">Uncharacterized protein</fullName>
    </submittedName>
</protein>
<feature type="compositionally biased region" description="Basic and acidic residues" evidence="1">
    <location>
        <begin position="69"/>
        <end position="81"/>
    </location>
</feature>
<proteinExistence type="predicted"/>
<name>A0A3N4JKT1_9PEZI</name>
<dbReference type="EMBL" id="ML120400">
    <property type="protein sequence ID" value="RPA97887.1"/>
    <property type="molecule type" value="Genomic_DNA"/>
</dbReference>
<reference evidence="2 3" key="1">
    <citation type="journal article" date="2018" name="Nat. Ecol. Evol.">
        <title>Pezizomycetes genomes reveal the molecular basis of ectomycorrhizal truffle lifestyle.</title>
        <authorList>
            <person name="Murat C."/>
            <person name="Payen T."/>
            <person name="Noel B."/>
            <person name="Kuo A."/>
            <person name="Morin E."/>
            <person name="Chen J."/>
            <person name="Kohler A."/>
            <person name="Krizsan K."/>
            <person name="Balestrini R."/>
            <person name="Da Silva C."/>
            <person name="Montanini B."/>
            <person name="Hainaut M."/>
            <person name="Levati E."/>
            <person name="Barry K.W."/>
            <person name="Belfiori B."/>
            <person name="Cichocki N."/>
            <person name="Clum A."/>
            <person name="Dockter R.B."/>
            <person name="Fauchery L."/>
            <person name="Guy J."/>
            <person name="Iotti M."/>
            <person name="Le Tacon F."/>
            <person name="Lindquist E.A."/>
            <person name="Lipzen A."/>
            <person name="Malagnac F."/>
            <person name="Mello A."/>
            <person name="Molinier V."/>
            <person name="Miyauchi S."/>
            <person name="Poulain J."/>
            <person name="Riccioni C."/>
            <person name="Rubini A."/>
            <person name="Sitrit Y."/>
            <person name="Splivallo R."/>
            <person name="Traeger S."/>
            <person name="Wang M."/>
            <person name="Zifcakova L."/>
            <person name="Wipf D."/>
            <person name="Zambonelli A."/>
            <person name="Paolocci F."/>
            <person name="Nowrousian M."/>
            <person name="Ottonello S."/>
            <person name="Baldrian P."/>
            <person name="Spatafora J.W."/>
            <person name="Henrissat B."/>
            <person name="Nagy L.G."/>
            <person name="Aury J.M."/>
            <person name="Wincker P."/>
            <person name="Grigoriev I.V."/>
            <person name="Bonfante P."/>
            <person name="Martin F.M."/>
        </authorList>
    </citation>
    <scope>NUCLEOTIDE SEQUENCE [LARGE SCALE GENOMIC DNA]</scope>
    <source>
        <strain evidence="2 3">120613-1</strain>
    </source>
</reference>
<sequence length="157" mass="18379">MPRPFKWGEYFNKDTPLLNRSNKYQVTCLKCQKKIPKGRSEDRTRHLIDECPGLTPEERMTVVEVDTRDREAAEAAAEDRNATGNKIKRPRNPWVKSDFTEAEAAELSRLLRVHPPVETEADWAGVLSEYNLWSQHNGYKKRTLDSLKKQWYVQNFD</sequence>
<gene>
    <name evidence="2" type="ORF">L873DRAFT_1790606</name>
</gene>